<dbReference type="InterPro" id="IPR011429">
    <property type="entry name" value="Cyt_c_Planctomycete-type"/>
</dbReference>
<dbReference type="GO" id="GO:0009055">
    <property type="term" value="F:electron transfer activity"/>
    <property type="evidence" value="ECO:0007669"/>
    <property type="project" value="InterPro"/>
</dbReference>
<proteinExistence type="predicted"/>
<keyword evidence="1" id="KW-0175">Coiled coil</keyword>
<protein>
    <recommendedName>
        <fullName evidence="5">Cytochrome c domain-containing protein</fullName>
    </recommendedName>
</protein>
<evidence type="ECO:0000259" key="3">
    <source>
        <dbReference type="Pfam" id="PF07635"/>
    </source>
</evidence>
<feature type="domain" description="DUF1549" evidence="2">
    <location>
        <begin position="148"/>
        <end position="364"/>
    </location>
</feature>
<feature type="non-terminal residue" evidence="4">
    <location>
        <position position="1"/>
    </location>
</feature>
<dbReference type="PANTHER" id="PTHR35889:SF3">
    <property type="entry name" value="F-BOX DOMAIN-CONTAINING PROTEIN"/>
    <property type="match status" value="1"/>
</dbReference>
<dbReference type="GO" id="GO:0020037">
    <property type="term" value="F:heme binding"/>
    <property type="evidence" value="ECO:0007669"/>
    <property type="project" value="InterPro"/>
</dbReference>
<dbReference type="InterPro" id="IPR036909">
    <property type="entry name" value="Cyt_c-like_dom_sf"/>
</dbReference>
<dbReference type="PANTHER" id="PTHR35889">
    <property type="entry name" value="CYCLOINULO-OLIGOSACCHARIDE FRUCTANOTRANSFERASE-RELATED"/>
    <property type="match status" value="1"/>
</dbReference>
<evidence type="ECO:0000256" key="1">
    <source>
        <dbReference type="SAM" id="Coils"/>
    </source>
</evidence>
<dbReference type="InterPro" id="IPR011444">
    <property type="entry name" value="DUF1549"/>
</dbReference>
<dbReference type="Pfam" id="PF07635">
    <property type="entry name" value="PSCyt1"/>
    <property type="match status" value="1"/>
</dbReference>
<evidence type="ECO:0000259" key="2">
    <source>
        <dbReference type="Pfam" id="PF07583"/>
    </source>
</evidence>
<dbReference type="EMBL" id="UINC01003190">
    <property type="protein sequence ID" value="SVA04122.1"/>
    <property type="molecule type" value="Genomic_DNA"/>
</dbReference>
<accession>A0A381SJ62</accession>
<organism evidence="4">
    <name type="scientific">marine metagenome</name>
    <dbReference type="NCBI Taxonomy" id="408172"/>
    <lineage>
        <taxon>unclassified sequences</taxon>
        <taxon>metagenomes</taxon>
        <taxon>ecological metagenomes</taxon>
    </lineage>
</organism>
<reference evidence="4" key="1">
    <citation type="submission" date="2018-05" db="EMBL/GenBank/DDBJ databases">
        <authorList>
            <person name="Lanie J.A."/>
            <person name="Ng W.-L."/>
            <person name="Kazmierczak K.M."/>
            <person name="Andrzejewski T.M."/>
            <person name="Davidsen T.M."/>
            <person name="Wayne K.J."/>
            <person name="Tettelin H."/>
            <person name="Glass J.I."/>
            <person name="Rusch D."/>
            <person name="Podicherti R."/>
            <person name="Tsui H.-C.T."/>
            <person name="Winkler M.E."/>
        </authorList>
    </citation>
    <scope>NUCLEOTIDE SEQUENCE</scope>
</reference>
<gene>
    <name evidence="4" type="ORF">METZ01_LOCUS56976</name>
</gene>
<sequence>VNLVHADSQHFEFFEGKVRPVLANHCFKCHSGLVREPRSGLRLDSRKAILKGGERGPAIISGNPDESRLIRFVRHQGKKMPASGKPKLSDPEIAALARWVELGAPWPKATVAPTTDDYDWPKAREHWAWRPVEKVIPPTVSGARVRNPIDQFVAEGLRDAGLRQAPEARAAVFVRRVFLDLVGLPPTPDELLEWTQRLEANAAGELNDQAVSVLVDSLLNRPQYGERWGRHWLDVARYSDAGGWTQDNRSHPKAWQYRDWAVRAFNADLPYDEFVRSQIIGDKMGRNAAAGTGFFALGPTYTSDGGDPESIAQAKSETLDDRVDTFSRAFLGLTVACARCHDHKFDPIPIQDYYSIAGVFNNTRESETPLAERKAINAYHNARKPIDALHDKIRKAKKQNQSDEIKKQIANWQMEVK</sequence>
<feature type="non-terminal residue" evidence="4">
    <location>
        <position position="417"/>
    </location>
</feature>
<name>A0A381SJ62_9ZZZZ</name>
<feature type="domain" description="Cytochrome C Planctomycete-type" evidence="3">
    <location>
        <begin position="26"/>
        <end position="81"/>
    </location>
</feature>
<dbReference type="AlphaFoldDB" id="A0A381SJ62"/>
<dbReference type="Pfam" id="PF07583">
    <property type="entry name" value="PSCyt2"/>
    <property type="match status" value="1"/>
</dbReference>
<dbReference type="SUPFAM" id="SSF46626">
    <property type="entry name" value="Cytochrome c"/>
    <property type="match status" value="1"/>
</dbReference>
<evidence type="ECO:0000313" key="4">
    <source>
        <dbReference type="EMBL" id="SVA04122.1"/>
    </source>
</evidence>
<evidence type="ECO:0008006" key="5">
    <source>
        <dbReference type="Google" id="ProtNLM"/>
    </source>
</evidence>
<feature type="coiled-coil region" evidence="1">
    <location>
        <begin position="386"/>
        <end position="415"/>
    </location>
</feature>